<protein>
    <submittedName>
        <fullName evidence="3">DUF4283 domain-containing protein</fullName>
    </submittedName>
</protein>
<evidence type="ECO:0000256" key="1">
    <source>
        <dbReference type="SAM" id="MobiDB-lite"/>
    </source>
</evidence>
<evidence type="ECO:0000313" key="3">
    <source>
        <dbReference type="WBParaSite" id="Csp11.Scaffold629.g13668.t1"/>
    </source>
</evidence>
<accession>A0A1I7U0M8</accession>
<sequence length="113" mass="13249">MSRSSRKEKEERKRSKNGRSDGRIRGRQDDAQHCGEVRSSLRKRENDVEEWKNICPTKYGGICFELKRNIINDVAHGMTSVRIWVCVFGYARFNLTTIPKLFQNTFFTFITLS</sequence>
<evidence type="ECO:0000313" key="2">
    <source>
        <dbReference type="Proteomes" id="UP000095282"/>
    </source>
</evidence>
<dbReference type="Proteomes" id="UP000095282">
    <property type="component" value="Unplaced"/>
</dbReference>
<proteinExistence type="predicted"/>
<reference evidence="3" key="1">
    <citation type="submission" date="2016-11" db="UniProtKB">
        <authorList>
            <consortium name="WormBaseParasite"/>
        </authorList>
    </citation>
    <scope>IDENTIFICATION</scope>
</reference>
<keyword evidence="2" id="KW-1185">Reference proteome</keyword>
<organism evidence="2 3">
    <name type="scientific">Caenorhabditis tropicalis</name>
    <dbReference type="NCBI Taxonomy" id="1561998"/>
    <lineage>
        <taxon>Eukaryota</taxon>
        <taxon>Metazoa</taxon>
        <taxon>Ecdysozoa</taxon>
        <taxon>Nematoda</taxon>
        <taxon>Chromadorea</taxon>
        <taxon>Rhabditida</taxon>
        <taxon>Rhabditina</taxon>
        <taxon>Rhabditomorpha</taxon>
        <taxon>Rhabditoidea</taxon>
        <taxon>Rhabditidae</taxon>
        <taxon>Peloderinae</taxon>
        <taxon>Caenorhabditis</taxon>
    </lineage>
</organism>
<name>A0A1I7U0M8_9PELO</name>
<dbReference type="WBParaSite" id="Csp11.Scaffold629.g13668.t1">
    <property type="protein sequence ID" value="Csp11.Scaffold629.g13668.t1"/>
    <property type="gene ID" value="Csp11.Scaffold629.g13668"/>
</dbReference>
<feature type="compositionally biased region" description="Basic and acidic residues" evidence="1">
    <location>
        <begin position="1"/>
        <end position="36"/>
    </location>
</feature>
<dbReference type="AlphaFoldDB" id="A0A1I7U0M8"/>
<feature type="region of interest" description="Disordered" evidence="1">
    <location>
        <begin position="1"/>
        <end position="47"/>
    </location>
</feature>